<dbReference type="InterPro" id="IPR056909">
    <property type="entry name" value="SU10_portal"/>
</dbReference>
<protein>
    <submittedName>
        <fullName evidence="1">Uncharacterized protein</fullName>
    </submittedName>
</protein>
<name>X0VF08_9ZZZZ</name>
<feature type="non-terminal residue" evidence="1">
    <location>
        <position position="1"/>
    </location>
</feature>
<dbReference type="EMBL" id="BARS01029999">
    <property type="protein sequence ID" value="GAG11033.1"/>
    <property type="molecule type" value="Genomic_DNA"/>
</dbReference>
<comment type="caution">
    <text evidence="1">The sequence shown here is derived from an EMBL/GenBank/DDBJ whole genome shotgun (WGS) entry which is preliminary data.</text>
</comment>
<dbReference type="AlphaFoldDB" id="X0VF08"/>
<gene>
    <name evidence="1" type="ORF">S01H1_46826</name>
</gene>
<feature type="non-terminal residue" evidence="1">
    <location>
        <position position="263"/>
    </location>
</feature>
<organism evidence="1">
    <name type="scientific">marine sediment metagenome</name>
    <dbReference type="NCBI Taxonomy" id="412755"/>
    <lineage>
        <taxon>unclassified sequences</taxon>
        <taxon>metagenomes</taxon>
        <taxon>ecological metagenomes</taxon>
    </lineage>
</organism>
<dbReference type="Pfam" id="PF23899">
    <property type="entry name" value="SU10_portal"/>
    <property type="match status" value="1"/>
</dbReference>
<sequence>GNDQLLTEGGRSTLRSTDVADMVEAVVAQLAPALADHGVAAFQPIGEGDEDQAELETAMVADQINQANDGYLELQAGVKDALLARTGWIKVWVDTDTDEVDEHLRGVTNDVLSMLYLSAEPNEEIELISQEQIGVETESQLPTFDVRLKRTITHRTIRVEARRADDISYSSDWQRSTIEGCRFVAERAELERAELLSMGVSREKVEAIGPYTNESNANRARRTTTDNVQLGGHQWATELVECWICHVRVDLQGNGKTELYRML</sequence>
<proteinExistence type="predicted"/>
<reference evidence="1" key="1">
    <citation type="journal article" date="2014" name="Front. Microbiol.">
        <title>High frequency of phylogenetically diverse reductive dehalogenase-homologous genes in deep subseafloor sedimentary metagenomes.</title>
        <authorList>
            <person name="Kawai M."/>
            <person name="Futagami T."/>
            <person name="Toyoda A."/>
            <person name="Takaki Y."/>
            <person name="Nishi S."/>
            <person name="Hori S."/>
            <person name="Arai W."/>
            <person name="Tsubouchi T."/>
            <person name="Morono Y."/>
            <person name="Uchiyama I."/>
            <person name="Ito T."/>
            <person name="Fujiyama A."/>
            <person name="Inagaki F."/>
            <person name="Takami H."/>
        </authorList>
    </citation>
    <scope>NUCLEOTIDE SEQUENCE</scope>
    <source>
        <strain evidence="1">Expedition CK06-06</strain>
    </source>
</reference>
<accession>X0VF08</accession>
<evidence type="ECO:0000313" key="1">
    <source>
        <dbReference type="EMBL" id="GAG11033.1"/>
    </source>
</evidence>